<dbReference type="Proteomes" id="UP001320245">
    <property type="component" value="Unassembled WGS sequence"/>
</dbReference>
<feature type="compositionally biased region" description="Polar residues" evidence="2">
    <location>
        <begin position="821"/>
        <end position="831"/>
    </location>
</feature>
<name>A0AAN9UF44_9PEZI</name>
<feature type="compositionally biased region" description="Basic residues" evidence="2">
    <location>
        <begin position="579"/>
        <end position="588"/>
    </location>
</feature>
<feature type="compositionally biased region" description="Polar residues" evidence="2">
    <location>
        <begin position="776"/>
        <end position="789"/>
    </location>
</feature>
<keyword evidence="1" id="KW-0808">Transferase</keyword>
<dbReference type="Pfam" id="PF14377">
    <property type="entry name" value="UBM"/>
    <property type="match status" value="1"/>
</dbReference>
<sequence>MTPSKSDVASPNVALGGGSDTRGSPQKGLRASGARSTDPDFFRKVYDEHQNVGTDLIQDSVRDSNGNMGSSDRQKGLARSAKDNSSSLTDPTLRGTRKKGGNVDRLGFDESTQVTTPRDDAPAGLRRDIYDFPSSEEEEDTAGTTHSSGKKGATVLYGKRKREQTVTPAETAVSSSPAQSPSQADGLVLTHINDNNASPRLRRKKRKSGTTQNLSQIAEDVDLLVIPRTADMNESPANRRVSNQDPGSIILDTFREEQGTIEHPPASFFIAPLSRLTASQKQEFVPVSGSSENEKEETHGTLLLESQAETQEQKFRSSEATIAYPTPSRYRSSAHNLPDPQETGDCGPSSTTSSSRKRADIARMGGTMTLTRTKRRRDNDDNDDDELAQDAAFDYDDIGMSREEYLTRPNGTTSTELDKHTTEPSVGEEDLGSARNKRARTKQHVDVDPEDSWDSDNIGAHKEHYKPRSSRRRSRAVVQEDAEDAPKQSMPATCPPGQASPREVEGAEPILLSSGQQAPEEETTTIEGIDPAYLAALPSDLRQEVISSHLAQTARTRGRGRLSQSLSALQTSPEEVPQPKKRGRKKKSSLNEQAVTAAQQAETQAAPAPVAPAKRKRGRPRKSEAMQLAPAPAADEDISLAYEAGDIAQAADDCTTEDAAVEPLQEAPMPAKAPSRRGRKRKAVAEPLMTAEEEPTEYVEEAVESVDSVQALSDTIRAPSKRGRKKKVVEEPPTAPADEPQQDGDNAQDQRVEEDRSAQLRDEPVETFEEAVPLQDISNTTSFSGPSTSTKRKDEDMPERGTDWQKEMTPETKAKEIPGPKSTSSTASQGQGKVPLRVGLSKRLRIAPLLKVIRK</sequence>
<feature type="compositionally biased region" description="Basic and acidic residues" evidence="2">
    <location>
        <begin position="117"/>
        <end position="130"/>
    </location>
</feature>
<dbReference type="GO" id="GO:0016740">
    <property type="term" value="F:transferase activity"/>
    <property type="evidence" value="ECO:0007669"/>
    <property type="project" value="UniProtKB-KW"/>
</dbReference>
<feature type="compositionally biased region" description="Low complexity" evidence="2">
    <location>
        <begin position="592"/>
        <end position="612"/>
    </location>
</feature>
<evidence type="ECO:0000256" key="1">
    <source>
        <dbReference type="ARBA" id="ARBA00022679"/>
    </source>
</evidence>
<dbReference type="AlphaFoldDB" id="A0AAN9UF44"/>
<accession>A0AAN9UF44</accession>
<dbReference type="InterPro" id="IPR025527">
    <property type="entry name" value="HUWE1/Rev1_UBM"/>
</dbReference>
<feature type="region of interest" description="Disordered" evidence="2">
    <location>
        <begin position="285"/>
        <end position="531"/>
    </location>
</feature>
<evidence type="ECO:0000313" key="3">
    <source>
        <dbReference type="EMBL" id="KAK7746756.1"/>
    </source>
</evidence>
<feature type="compositionally biased region" description="Acidic residues" evidence="2">
    <location>
        <begin position="691"/>
        <end position="704"/>
    </location>
</feature>
<keyword evidence="4" id="KW-1185">Reference proteome</keyword>
<organism evidence="3 4">
    <name type="scientific">Cytospora paraplurivora</name>
    <dbReference type="NCBI Taxonomy" id="2898453"/>
    <lineage>
        <taxon>Eukaryota</taxon>
        <taxon>Fungi</taxon>
        <taxon>Dikarya</taxon>
        <taxon>Ascomycota</taxon>
        <taxon>Pezizomycotina</taxon>
        <taxon>Sordariomycetes</taxon>
        <taxon>Sordariomycetidae</taxon>
        <taxon>Diaporthales</taxon>
        <taxon>Cytosporaceae</taxon>
        <taxon>Cytospora</taxon>
    </lineage>
</organism>
<gene>
    <name evidence="3" type="ORF">SLS53_001944</name>
</gene>
<feature type="region of interest" description="Disordered" evidence="2">
    <location>
        <begin position="1"/>
        <end position="215"/>
    </location>
</feature>
<feature type="compositionally biased region" description="Polar residues" evidence="2">
    <location>
        <begin position="562"/>
        <end position="573"/>
    </location>
</feature>
<feature type="compositionally biased region" description="Basic and acidic residues" evidence="2">
    <location>
        <begin position="748"/>
        <end position="764"/>
    </location>
</feature>
<feature type="region of interest" description="Disordered" evidence="2">
    <location>
        <begin position="653"/>
        <end position="836"/>
    </location>
</feature>
<protein>
    <submittedName>
        <fullName evidence="3">Uncharacterized protein</fullName>
    </submittedName>
</protein>
<proteinExistence type="predicted"/>
<feature type="compositionally biased region" description="Basic residues" evidence="2">
    <location>
        <begin position="463"/>
        <end position="475"/>
    </location>
</feature>
<evidence type="ECO:0000256" key="2">
    <source>
        <dbReference type="SAM" id="MobiDB-lite"/>
    </source>
</evidence>
<evidence type="ECO:0000313" key="4">
    <source>
        <dbReference type="Proteomes" id="UP001320245"/>
    </source>
</evidence>
<feature type="compositionally biased region" description="Low complexity" evidence="2">
    <location>
        <begin position="174"/>
        <end position="184"/>
    </location>
</feature>
<feature type="compositionally biased region" description="Acidic residues" evidence="2">
    <location>
        <begin position="380"/>
        <end position="397"/>
    </location>
</feature>
<feature type="region of interest" description="Disordered" evidence="2">
    <location>
        <begin position="548"/>
        <end position="634"/>
    </location>
</feature>
<feature type="compositionally biased region" description="Basic and acidic residues" evidence="2">
    <location>
        <begin position="791"/>
        <end position="818"/>
    </location>
</feature>
<feature type="compositionally biased region" description="Basic and acidic residues" evidence="2">
    <location>
        <begin position="37"/>
        <end position="50"/>
    </location>
</feature>
<dbReference type="EMBL" id="JAJSPL020000005">
    <property type="protein sequence ID" value="KAK7746756.1"/>
    <property type="molecule type" value="Genomic_DNA"/>
</dbReference>
<reference evidence="3 4" key="1">
    <citation type="journal article" date="2023" name="PLoS ONE">
        <title>Cytospora paraplurivora sp. nov. isolated from orchards with fruit tree decline syndrome in Ontario, Canada.</title>
        <authorList>
            <person name="Ilyukhin E."/>
            <person name="Nguyen H.D.T."/>
            <person name="Castle A.J."/>
            <person name="Ellouze W."/>
        </authorList>
    </citation>
    <scope>NUCLEOTIDE SEQUENCE [LARGE SCALE GENOMIC DNA]</scope>
    <source>
        <strain evidence="3 4">FDS-564</strain>
    </source>
</reference>
<comment type="caution">
    <text evidence="3">The sequence shown here is derived from an EMBL/GenBank/DDBJ whole genome shotgun (WGS) entry which is preliminary data.</text>
</comment>